<feature type="compositionally biased region" description="Basic residues" evidence="1">
    <location>
        <begin position="116"/>
        <end position="144"/>
    </location>
</feature>
<name>A0A835BCP8_9POAL</name>
<protein>
    <submittedName>
        <fullName evidence="2">Uncharacterized protein</fullName>
    </submittedName>
</protein>
<dbReference type="OrthoDB" id="692230at2759"/>
<organism evidence="2 3">
    <name type="scientific">Digitaria exilis</name>
    <dbReference type="NCBI Taxonomy" id="1010633"/>
    <lineage>
        <taxon>Eukaryota</taxon>
        <taxon>Viridiplantae</taxon>
        <taxon>Streptophyta</taxon>
        <taxon>Embryophyta</taxon>
        <taxon>Tracheophyta</taxon>
        <taxon>Spermatophyta</taxon>
        <taxon>Magnoliopsida</taxon>
        <taxon>Liliopsida</taxon>
        <taxon>Poales</taxon>
        <taxon>Poaceae</taxon>
        <taxon>PACMAD clade</taxon>
        <taxon>Panicoideae</taxon>
        <taxon>Panicodae</taxon>
        <taxon>Paniceae</taxon>
        <taxon>Anthephorinae</taxon>
        <taxon>Digitaria</taxon>
    </lineage>
</organism>
<feature type="compositionally biased region" description="Pro residues" evidence="1">
    <location>
        <begin position="157"/>
        <end position="204"/>
    </location>
</feature>
<evidence type="ECO:0000313" key="3">
    <source>
        <dbReference type="Proteomes" id="UP000636709"/>
    </source>
</evidence>
<keyword evidence="3" id="KW-1185">Reference proteome</keyword>
<dbReference type="EMBL" id="JACEFO010002102">
    <property type="protein sequence ID" value="KAF8683905.1"/>
    <property type="molecule type" value="Genomic_DNA"/>
</dbReference>
<dbReference type="Proteomes" id="UP000636709">
    <property type="component" value="Unassembled WGS sequence"/>
</dbReference>
<dbReference type="PANTHER" id="PTHR35096:SF10">
    <property type="entry name" value="OS03G0308700 PROTEIN"/>
    <property type="match status" value="1"/>
</dbReference>
<evidence type="ECO:0000313" key="2">
    <source>
        <dbReference type="EMBL" id="KAF8683905.1"/>
    </source>
</evidence>
<dbReference type="PANTHER" id="PTHR35096">
    <property type="entry name" value="BNAA08G28570D PROTEIN"/>
    <property type="match status" value="1"/>
</dbReference>
<proteinExistence type="predicted"/>
<accession>A0A835BCP8</accession>
<gene>
    <name evidence="2" type="ORF">HU200_044849</name>
</gene>
<dbReference type="AlphaFoldDB" id="A0A835BCP8"/>
<comment type="caution">
    <text evidence="2">The sequence shown here is derived from an EMBL/GenBank/DDBJ whole genome shotgun (WGS) entry which is preliminary data.</text>
</comment>
<reference evidence="2" key="1">
    <citation type="submission" date="2020-07" db="EMBL/GenBank/DDBJ databases">
        <title>Genome sequence and genetic diversity analysis of an under-domesticated orphan crop, white fonio (Digitaria exilis).</title>
        <authorList>
            <person name="Bennetzen J.L."/>
            <person name="Chen S."/>
            <person name="Ma X."/>
            <person name="Wang X."/>
            <person name="Yssel A.E.J."/>
            <person name="Chaluvadi S.R."/>
            <person name="Johnson M."/>
            <person name="Gangashetty P."/>
            <person name="Hamidou F."/>
            <person name="Sanogo M.D."/>
            <person name="Zwaenepoel A."/>
            <person name="Wallace J."/>
            <person name="Van De Peer Y."/>
            <person name="Van Deynze A."/>
        </authorList>
    </citation>
    <scope>NUCLEOTIDE SEQUENCE</scope>
    <source>
        <tissue evidence="2">Leaves</tissue>
    </source>
</reference>
<feature type="region of interest" description="Disordered" evidence="1">
    <location>
        <begin position="109"/>
        <end position="205"/>
    </location>
</feature>
<sequence>MHGFIKLHHGRKVKSRTNTYSLVPQNPRVLCEQGRIMECLVGQVDLLPPHRSTLHREALPAASPPSAAQARDDVEAIGWVECPIGSIAAFGAPVGAHAPEPVERVPRPAEFVLAGRRPRSKRTRGSAHVAASKKVKVGAPRKKANVIVKEEREPEPSSLPPPPPPPPPPPLWTRSPTPPPPSSPPPPPPAQDVGPPPPPAPCWPQPTLLGHAHGAAASFAAVLGLAAAYAARASAGMEPNYGSAILPGAVLGRAQCAAAIAAACAAVAQRTRSATTCSDHHFPPCCCYPGHNRICSGSGRLLRCLRHHRLLPCHSTICRRISTGRIDLLSFRHHHLLPCRHHRLLPCRHHRLPCHNTIHRRISTGSIDFLLSFRHHHLPCWCTARRRTFRSSSRILRCIRHHRLQATWVFWADRNNSPRIRTLKHSIQLRGVETQPLFDEAVQIEITSWSLRCFADAVIAIIAGKASASNNDRLPLQLLAKTIVGYASMPPNIHAIQ</sequence>
<evidence type="ECO:0000256" key="1">
    <source>
        <dbReference type="SAM" id="MobiDB-lite"/>
    </source>
</evidence>